<name>A0A844GBX2_9BACT</name>
<evidence type="ECO:0000313" key="1">
    <source>
        <dbReference type="EMBL" id="MST99699.1"/>
    </source>
</evidence>
<dbReference type="Proteomes" id="UP000435649">
    <property type="component" value="Unassembled WGS sequence"/>
</dbReference>
<proteinExistence type="predicted"/>
<dbReference type="RefSeq" id="WP_154420863.1">
    <property type="nucleotide sequence ID" value="NZ_VUNS01000048.1"/>
</dbReference>
<dbReference type="InterPro" id="IPR011989">
    <property type="entry name" value="ARM-like"/>
</dbReference>
<accession>A0A844GBX2</accession>
<gene>
    <name evidence="1" type="ORF">FYJ85_21960</name>
</gene>
<dbReference type="EMBL" id="VUNS01000048">
    <property type="protein sequence ID" value="MST99699.1"/>
    <property type="molecule type" value="Genomic_DNA"/>
</dbReference>
<evidence type="ECO:0000313" key="2">
    <source>
        <dbReference type="Proteomes" id="UP000435649"/>
    </source>
</evidence>
<sequence>MKRICLSGSIFIIAAVISVMIHKGVPGVPASGAVAQRQTTVSKADSRQTVVPESWAMSEAVKKITGAETADRERLLLIHALPLNLTEYDRACLYEYIRTAPNNSASHVAKNDLLNKLRNQENIPAELTGKLLALVYDRDQDIVIRSYALQHMRPWYEVTGDEALKQGFYDALSETETEMAGNALLALRHLTQEYPDEFDRERIGGAAEEIFADPDCCILSRISAVQVAGMLKRETILPAVREVIQGRSSHTALRLASIASLGEIGDASDIAFLETVASDSPLMAPAVNRTILKLRDKR</sequence>
<organism evidence="1 2">
    <name type="scientific">Victivallis lenta</name>
    <dbReference type="NCBI Taxonomy" id="2606640"/>
    <lineage>
        <taxon>Bacteria</taxon>
        <taxon>Pseudomonadati</taxon>
        <taxon>Lentisphaerota</taxon>
        <taxon>Lentisphaeria</taxon>
        <taxon>Victivallales</taxon>
        <taxon>Victivallaceae</taxon>
        <taxon>Victivallis</taxon>
    </lineage>
</organism>
<comment type="caution">
    <text evidence="1">The sequence shown here is derived from an EMBL/GenBank/DDBJ whole genome shotgun (WGS) entry which is preliminary data.</text>
</comment>
<dbReference type="SUPFAM" id="SSF48371">
    <property type="entry name" value="ARM repeat"/>
    <property type="match status" value="1"/>
</dbReference>
<reference evidence="1 2" key="1">
    <citation type="submission" date="2019-08" db="EMBL/GenBank/DDBJ databases">
        <title>In-depth cultivation of the pig gut microbiome towards novel bacterial diversity and tailored functional studies.</title>
        <authorList>
            <person name="Wylensek D."/>
            <person name="Hitch T.C.A."/>
            <person name="Clavel T."/>
        </authorList>
    </citation>
    <scope>NUCLEOTIDE SEQUENCE [LARGE SCALE GENOMIC DNA]</scope>
    <source>
        <strain evidence="1 2">BBE-744-WT-12</strain>
    </source>
</reference>
<dbReference type="Gene3D" id="1.25.10.10">
    <property type="entry name" value="Leucine-rich Repeat Variant"/>
    <property type="match status" value="1"/>
</dbReference>
<protein>
    <submittedName>
        <fullName evidence="1">HEAT repeat domain-containing protein</fullName>
    </submittedName>
</protein>
<keyword evidence="2" id="KW-1185">Reference proteome</keyword>
<dbReference type="AlphaFoldDB" id="A0A844GBX2"/>
<dbReference type="InterPro" id="IPR016024">
    <property type="entry name" value="ARM-type_fold"/>
</dbReference>